<dbReference type="Gramene" id="KMS96660">
    <property type="protein sequence ID" value="KMS96660"/>
    <property type="gene ID" value="BVRB_8g200810"/>
</dbReference>
<evidence type="ECO:0000256" key="1">
    <source>
        <dbReference type="SAM" id="MobiDB-lite"/>
    </source>
</evidence>
<proteinExistence type="predicted"/>
<reference evidence="2 3" key="1">
    <citation type="journal article" date="2014" name="Nature">
        <title>The genome of the recently domesticated crop plant sugar beet (Beta vulgaris).</title>
        <authorList>
            <person name="Dohm J.C."/>
            <person name="Minoche A.E."/>
            <person name="Holtgrawe D."/>
            <person name="Capella-Gutierrez S."/>
            <person name="Zakrzewski F."/>
            <person name="Tafer H."/>
            <person name="Rupp O."/>
            <person name="Sorensen T.R."/>
            <person name="Stracke R."/>
            <person name="Reinhardt R."/>
            <person name="Goesmann A."/>
            <person name="Kraft T."/>
            <person name="Schulz B."/>
            <person name="Stadler P.F."/>
            <person name="Schmidt T."/>
            <person name="Gabaldon T."/>
            <person name="Lehrach H."/>
            <person name="Weisshaar B."/>
            <person name="Himmelbauer H."/>
        </authorList>
    </citation>
    <scope>NUCLEOTIDE SEQUENCE [LARGE SCALE GENOMIC DNA]</scope>
    <source>
        <tissue evidence="2">Taproot</tissue>
    </source>
</reference>
<feature type="region of interest" description="Disordered" evidence="1">
    <location>
        <begin position="16"/>
        <end position="40"/>
    </location>
</feature>
<dbReference type="EMBL" id="KQ090364">
    <property type="protein sequence ID" value="KMS96660.1"/>
    <property type="molecule type" value="Genomic_DNA"/>
</dbReference>
<accession>A0A0J8E0M3</accession>
<evidence type="ECO:0000313" key="2">
    <source>
        <dbReference type="EMBL" id="KMS96660.1"/>
    </source>
</evidence>
<gene>
    <name evidence="2" type="ORF">BVRB_8g200810</name>
</gene>
<dbReference type="AlphaFoldDB" id="A0A0J8E0M3"/>
<sequence length="40" mass="4435">MQRLSQLKSVINCPRKEGVLSGDNSANAAVGENQLHERRK</sequence>
<name>A0A0J8E0M3_BETVV</name>
<organism evidence="2 3">
    <name type="scientific">Beta vulgaris subsp. vulgaris</name>
    <name type="common">Beet</name>
    <dbReference type="NCBI Taxonomy" id="3555"/>
    <lineage>
        <taxon>Eukaryota</taxon>
        <taxon>Viridiplantae</taxon>
        <taxon>Streptophyta</taxon>
        <taxon>Embryophyta</taxon>
        <taxon>Tracheophyta</taxon>
        <taxon>Spermatophyta</taxon>
        <taxon>Magnoliopsida</taxon>
        <taxon>eudicotyledons</taxon>
        <taxon>Gunneridae</taxon>
        <taxon>Pentapetalae</taxon>
        <taxon>Caryophyllales</taxon>
        <taxon>Chenopodiaceae</taxon>
        <taxon>Betoideae</taxon>
        <taxon>Beta</taxon>
    </lineage>
</organism>
<keyword evidence="3" id="KW-1185">Reference proteome</keyword>
<protein>
    <submittedName>
        <fullName evidence="2">Uncharacterized protein</fullName>
    </submittedName>
</protein>
<evidence type="ECO:0000313" key="3">
    <source>
        <dbReference type="Proteomes" id="UP000035740"/>
    </source>
</evidence>
<dbReference type="Proteomes" id="UP000035740">
    <property type="component" value="Unassembled WGS sequence"/>
</dbReference>